<sequence length="301" mass="31463">MAGEGPFRNNRKGGSPADGSGVPADGAAPGGSEAWRPPTAAQSAAAGRAGGRGRGMARLAGRGATKVGQGAMVGLATLAERLAENAPRIPVRDLPTLRAQFPGLDAEQLADKLVAGAAKSSAAVGASIGAVAALPMPPAMIVELTTETLAVAAVEIKLIAELHEVYGQRAPGNATQRAYAYLGSWANRRGVDVLKVGSLTSALSGQLKRELRQKLLRRTLRNVPTLTPYMVGATIGGVVNRRDTLRLALFVRADLRTRAVPWDKLDLPPLEAPDALEPADSPRPERSALPRPKPWRPNRGT</sequence>
<dbReference type="AlphaFoldDB" id="A0A918DY82"/>
<accession>A0A918DY82</accession>
<name>A0A918DY82_9ACTN</name>
<evidence type="ECO:0000313" key="2">
    <source>
        <dbReference type="EMBL" id="GGO91262.1"/>
    </source>
</evidence>
<reference evidence="2" key="1">
    <citation type="journal article" date="2014" name="Int. J. Syst. Evol. Microbiol.">
        <title>Complete genome sequence of Corynebacterium casei LMG S-19264T (=DSM 44701T), isolated from a smear-ripened cheese.</title>
        <authorList>
            <consortium name="US DOE Joint Genome Institute (JGI-PGF)"/>
            <person name="Walter F."/>
            <person name="Albersmeier A."/>
            <person name="Kalinowski J."/>
            <person name="Ruckert C."/>
        </authorList>
    </citation>
    <scope>NUCLEOTIDE SEQUENCE</scope>
    <source>
        <strain evidence="2">CGMCC 4.7201</strain>
    </source>
</reference>
<gene>
    <name evidence="2" type="ORF">GCM10012280_38700</name>
</gene>
<protein>
    <submittedName>
        <fullName evidence="2">Uncharacterized protein</fullName>
    </submittedName>
</protein>
<feature type="region of interest" description="Disordered" evidence="1">
    <location>
        <begin position="266"/>
        <end position="301"/>
    </location>
</feature>
<proteinExistence type="predicted"/>
<organism evidence="2 3">
    <name type="scientific">Wenjunlia tyrosinilytica</name>
    <dbReference type="NCBI Taxonomy" id="1544741"/>
    <lineage>
        <taxon>Bacteria</taxon>
        <taxon>Bacillati</taxon>
        <taxon>Actinomycetota</taxon>
        <taxon>Actinomycetes</taxon>
        <taxon>Kitasatosporales</taxon>
        <taxon>Streptomycetaceae</taxon>
        <taxon>Wenjunlia</taxon>
    </lineage>
</organism>
<reference evidence="2" key="2">
    <citation type="submission" date="2020-09" db="EMBL/GenBank/DDBJ databases">
        <authorList>
            <person name="Sun Q."/>
            <person name="Zhou Y."/>
        </authorList>
    </citation>
    <scope>NUCLEOTIDE SEQUENCE</scope>
    <source>
        <strain evidence="2">CGMCC 4.7201</strain>
    </source>
</reference>
<evidence type="ECO:0000313" key="3">
    <source>
        <dbReference type="Proteomes" id="UP000641932"/>
    </source>
</evidence>
<evidence type="ECO:0000256" key="1">
    <source>
        <dbReference type="SAM" id="MobiDB-lite"/>
    </source>
</evidence>
<dbReference type="RefSeq" id="WP_189132982.1">
    <property type="nucleotide sequence ID" value="NZ_BMMS01000016.1"/>
</dbReference>
<keyword evidence="3" id="KW-1185">Reference proteome</keyword>
<comment type="caution">
    <text evidence="2">The sequence shown here is derived from an EMBL/GenBank/DDBJ whole genome shotgun (WGS) entry which is preliminary data.</text>
</comment>
<dbReference type="EMBL" id="BMMS01000016">
    <property type="protein sequence ID" value="GGO91262.1"/>
    <property type="molecule type" value="Genomic_DNA"/>
</dbReference>
<dbReference type="Proteomes" id="UP000641932">
    <property type="component" value="Unassembled WGS sequence"/>
</dbReference>
<feature type="compositionally biased region" description="Low complexity" evidence="1">
    <location>
        <begin position="267"/>
        <end position="279"/>
    </location>
</feature>
<feature type="region of interest" description="Disordered" evidence="1">
    <location>
        <begin position="1"/>
        <end position="56"/>
    </location>
</feature>